<dbReference type="Pfam" id="PF01451">
    <property type="entry name" value="LMWPc"/>
    <property type="match status" value="1"/>
</dbReference>
<dbReference type="PANTHER" id="PTHR43428">
    <property type="entry name" value="ARSENATE REDUCTASE"/>
    <property type="match status" value="1"/>
</dbReference>
<dbReference type="SMART" id="SM00226">
    <property type="entry name" value="LMWPc"/>
    <property type="match status" value="1"/>
</dbReference>
<dbReference type="InterPro" id="IPR036196">
    <property type="entry name" value="Ptyr_pPase_sf"/>
</dbReference>
<gene>
    <name evidence="3" type="ORF">GTW23_19810</name>
</gene>
<proteinExistence type="predicted"/>
<evidence type="ECO:0000259" key="2">
    <source>
        <dbReference type="SMART" id="SM00226"/>
    </source>
</evidence>
<keyword evidence="1" id="KW-0059">Arsenical resistance</keyword>
<comment type="caution">
    <text evidence="3">The sequence shown here is derived from an EMBL/GenBank/DDBJ whole genome shotgun (WGS) entry which is preliminary data.</text>
</comment>
<dbReference type="SUPFAM" id="SSF52788">
    <property type="entry name" value="Phosphotyrosine protein phosphatases I"/>
    <property type="match status" value="1"/>
</dbReference>
<dbReference type="EMBL" id="JAAAML010000004">
    <property type="protein sequence ID" value="MCO6410434.1"/>
    <property type="molecule type" value="Genomic_DNA"/>
</dbReference>
<dbReference type="CDD" id="cd16345">
    <property type="entry name" value="LMWP_ArsC"/>
    <property type="match status" value="1"/>
</dbReference>
<organism evidence="3 4">
    <name type="scientific">Hoeflea alexandrii</name>
    <dbReference type="NCBI Taxonomy" id="288436"/>
    <lineage>
        <taxon>Bacteria</taxon>
        <taxon>Pseudomonadati</taxon>
        <taxon>Pseudomonadota</taxon>
        <taxon>Alphaproteobacteria</taxon>
        <taxon>Hyphomicrobiales</taxon>
        <taxon>Rhizobiaceae</taxon>
        <taxon>Hoeflea</taxon>
    </lineage>
</organism>
<evidence type="ECO:0000313" key="3">
    <source>
        <dbReference type="EMBL" id="MCO6410434.1"/>
    </source>
</evidence>
<name>A0ABT1CW42_9HYPH</name>
<accession>A0ABT1CW42</accession>
<protein>
    <submittedName>
        <fullName evidence="3">Arsenate reductase ArsC</fullName>
    </submittedName>
</protein>
<dbReference type="InterPro" id="IPR023485">
    <property type="entry name" value="Ptyr_pPase"/>
</dbReference>
<feature type="domain" description="Phosphotyrosine protein phosphatase I" evidence="2">
    <location>
        <begin position="6"/>
        <end position="144"/>
    </location>
</feature>
<reference evidence="3 4" key="1">
    <citation type="submission" date="2020-01" db="EMBL/GenBank/DDBJ databases">
        <title>Genomes of bacteria type strains.</title>
        <authorList>
            <person name="Chen J."/>
            <person name="Zhu S."/>
            <person name="Yang J."/>
        </authorList>
    </citation>
    <scope>NUCLEOTIDE SEQUENCE [LARGE SCALE GENOMIC DNA]</scope>
    <source>
        <strain evidence="3 4">DSM 16655</strain>
    </source>
</reference>
<evidence type="ECO:0000256" key="1">
    <source>
        <dbReference type="ARBA" id="ARBA00022849"/>
    </source>
</evidence>
<evidence type="ECO:0000313" key="4">
    <source>
        <dbReference type="Proteomes" id="UP001320715"/>
    </source>
</evidence>
<keyword evidence="4" id="KW-1185">Reference proteome</keyword>
<dbReference type="Gene3D" id="3.40.50.2300">
    <property type="match status" value="1"/>
</dbReference>
<sequence length="171" mass="18744">MADKVFNVLFLCTGNSARSILAEAIMNRVGQGRFKAYSAGSQPKGEVHPYTLDLLRQMNFDTGFARSKDWDEFTLPGAPELDFVFTVCDNAANESCPVWPGQPMTAHWGVPDPAAAEGTEAEKHLAFSEAYRMLNARISIFTSLPLQSIDRLALQKRLDAIGRTSDMDGAA</sequence>
<dbReference type="PANTHER" id="PTHR43428:SF1">
    <property type="entry name" value="ARSENATE REDUCTASE"/>
    <property type="match status" value="1"/>
</dbReference>
<dbReference type="Proteomes" id="UP001320715">
    <property type="component" value="Unassembled WGS sequence"/>
</dbReference>
<dbReference type="RefSeq" id="WP_152009830.1">
    <property type="nucleotide sequence ID" value="NZ_JAAAML010000004.1"/>
</dbReference>